<sequence>MSNKVGKTIENRVNWGRWVASSIRIHGENVAAKLDGQMGFDAPDWRRFIDGQGESLSELTEKLWQKEAHLARERADDVDHRTARDEAAAQTLEMLSRTRSLLEAGDPAQVQRFGLDGTLPRHPKAVESFGQNVADMLREANLTIEAMGLVISTPELATALQSPIDGLSAALVNLNEEERKAERLLTERDALIDAWSRIYQAVAGIMEQLFRLAGDDELARRVRPTTNRSLGIDSPAEDGELTEPTSPAAPEPGESPEPQPEVAE</sequence>
<evidence type="ECO:0000256" key="1">
    <source>
        <dbReference type="SAM" id="Coils"/>
    </source>
</evidence>
<evidence type="ECO:0000313" key="3">
    <source>
        <dbReference type="EMBL" id="RAL25500.1"/>
    </source>
</evidence>
<keyword evidence="1" id="KW-0175">Coiled coil</keyword>
<evidence type="ECO:0000313" key="4">
    <source>
        <dbReference type="Proteomes" id="UP000249169"/>
    </source>
</evidence>
<comment type="caution">
    <text evidence="3">The sequence shown here is derived from an EMBL/GenBank/DDBJ whole genome shotgun (WGS) entry which is preliminary data.</text>
</comment>
<feature type="region of interest" description="Disordered" evidence="2">
    <location>
        <begin position="224"/>
        <end position="264"/>
    </location>
</feature>
<feature type="compositionally biased region" description="Pro residues" evidence="2">
    <location>
        <begin position="247"/>
        <end position="264"/>
    </location>
</feature>
<dbReference type="RefSeq" id="WP_111728672.1">
    <property type="nucleotide sequence ID" value="NZ_QHKO01000001.1"/>
</dbReference>
<accession>A0A328CCT3</accession>
<dbReference type="Proteomes" id="UP000249169">
    <property type="component" value="Unassembled WGS sequence"/>
</dbReference>
<dbReference type="AlphaFoldDB" id="A0A328CCT3"/>
<evidence type="ECO:0000256" key="2">
    <source>
        <dbReference type="SAM" id="MobiDB-lite"/>
    </source>
</evidence>
<dbReference type="OrthoDB" id="5517340at2"/>
<reference evidence="3 4" key="1">
    <citation type="submission" date="2018-05" db="EMBL/GenBank/DDBJ databases">
        <title>Lujinxingia marina gen. nov. sp. nov., a new facultative anaerobic member of the class Deltaproteobacteria, and proposal of Lujinxingaceae fam. nov.</title>
        <authorList>
            <person name="Li C.-M."/>
        </authorList>
    </citation>
    <scope>NUCLEOTIDE SEQUENCE [LARGE SCALE GENOMIC DNA]</scope>
    <source>
        <strain evidence="3 4">B210</strain>
    </source>
</reference>
<gene>
    <name evidence="3" type="ORF">DL240_04630</name>
</gene>
<organism evidence="3 4">
    <name type="scientific">Lujinxingia litoralis</name>
    <dbReference type="NCBI Taxonomy" id="2211119"/>
    <lineage>
        <taxon>Bacteria</taxon>
        <taxon>Deltaproteobacteria</taxon>
        <taxon>Bradymonadales</taxon>
        <taxon>Lujinxingiaceae</taxon>
        <taxon>Lujinxingia</taxon>
    </lineage>
</organism>
<proteinExistence type="predicted"/>
<keyword evidence="4" id="KW-1185">Reference proteome</keyword>
<protein>
    <submittedName>
        <fullName evidence="3">Uncharacterized protein</fullName>
    </submittedName>
</protein>
<name>A0A328CCT3_9DELT</name>
<dbReference type="EMBL" id="QHKO01000001">
    <property type="protein sequence ID" value="RAL25500.1"/>
    <property type="molecule type" value="Genomic_DNA"/>
</dbReference>
<feature type="coiled-coil region" evidence="1">
    <location>
        <begin position="164"/>
        <end position="194"/>
    </location>
</feature>